<evidence type="ECO:0000313" key="3">
    <source>
        <dbReference type="Proteomes" id="UP001057702"/>
    </source>
</evidence>
<sequence length="270" mass="29370">MRRPNLALTEQLDRAGWRPSHLTRAVNDLLGDGYLRRSTVSEWLHAGRIPREPVPAIVAQLLTEATGSPVSVRDLWPGAALARTWSVPADDGLTRIAAAPCPAVALANDWLHYANHRTGSDQRHFIPVPRTALPEGDGDRTPANRASAHPHSAPAKMTAHHISGFPVECATLQFAHRQVLAFAELLMNLPQDDTLIPKLLVATTAAQEAAHGIGEHGLAQRYEMSLDILAEPSQWRSQAVPNTTGVASRSPAPRYSTRAQPNVSRRPDRA</sequence>
<comment type="caution">
    <text evidence="2">The sequence shown here is derived from an EMBL/GenBank/DDBJ whole genome shotgun (WGS) entry which is preliminary data.</text>
</comment>
<proteinExistence type="predicted"/>
<gene>
    <name evidence="2" type="ORF">NGB36_28340</name>
</gene>
<dbReference type="RefSeq" id="WP_255923451.1">
    <property type="nucleotide sequence ID" value="NZ_JANFNG010000034.1"/>
</dbReference>
<dbReference type="EMBL" id="JANFNG010000034">
    <property type="protein sequence ID" value="MCQ4084385.1"/>
    <property type="molecule type" value="Genomic_DNA"/>
</dbReference>
<protein>
    <recommendedName>
        <fullName evidence="4">Transcriptional regulator</fullName>
    </recommendedName>
</protein>
<accession>A0ABT1Q4X6</accession>
<reference evidence="2" key="1">
    <citation type="submission" date="2022-06" db="EMBL/GenBank/DDBJ databases">
        <title>Draft genome sequence of Streptomyces sp. RB6PN25 isolated from peat swamp forest in Thailand.</title>
        <authorList>
            <person name="Duangmal K."/>
            <person name="Klaysubun C."/>
        </authorList>
    </citation>
    <scope>NUCLEOTIDE SEQUENCE</scope>
    <source>
        <strain evidence="2">RB6PN25</strain>
    </source>
</reference>
<feature type="compositionally biased region" description="Polar residues" evidence="1">
    <location>
        <begin position="236"/>
        <end position="247"/>
    </location>
</feature>
<evidence type="ECO:0000313" key="2">
    <source>
        <dbReference type="EMBL" id="MCQ4084385.1"/>
    </source>
</evidence>
<evidence type="ECO:0000256" key="1">
    <source>
        <dbReference type="SAM" id="MobiDB-lite"/>
    </source>
</evidence>
<organism evidence="2 3">
    <name type="scientific">Streptomyces humicola</name>
    <dbReference type="NCBI Taxonomy" id="2953240"/>
    <lineage>
        <taxon>Bacteria</taxon>
        <taxon>Bacillati</taxon>
        <taxon>Actinomycetota</taxon>
        <taxon>Actinomycetes</taxon>
        <taxon>Kitasatosporales</taxon>
        <taxon>Streptomycetaceae</taxon>
        <taxon>Streptomyces</taxon>
    </lineage>
</organism>
<dbReference type="Proteomes" id="UP001057702">
    <property type="component" value="Unassembled WGS sequence"/>
</dbReference>
<keyword evidence="3" id="KW-1185">Reference proteome</keyword>
<feature type="region of interest" description="Disordered" evidence="1">
    <location>
        <begin position="131"/>
        <end position="151"/>
    </location>
</feature>
<feature type="region of interest" description="Disordered" evidence="1">
    <location>
        <begin position="236"/>
        <end position="270"/>
    </location>
</feature>
<name>A0ABT1Q4X6_9ACTN</name>
<evidence type="ECO:0008006" key="4">
    <source>
        <dbReference type="Google" id="ProtNLM"/>
    </source>
</evidence>